<dbReference type="EMBL" id="FQYP01000005">
    <property type="protein sequence ID" value="SHJ11123.1"/>
    <property type="molecule type" value="Genomic_DNA"/>
</dbReference>
<dbReference type="RefSeq" id="WP_073316537.1">
    <property type="nucleotide sequence ID" value="NZ_FQYP01000005.1"/>
</dbReference>
<dbReference type="Proteomes" id="UP000184432">
    <property type="component" value="Unassembled WGS sequence"/>
</dbReference>
<gene>
    <name evidence="1" type="ORF">SAMN04488508_105352</name>
</gene>
<dbReference type="STRING" id="570521.SAMN04488508_105352"/>
<proteinExistence type="predicted"/>
<accession>A0A1M6GMK0</accession>
<protein>
    <recommendedName>
        <fullName evidence="3">Ferritin-like metal-binding protein YciE</fullName>
    </recommendedName>
</protein>
<dbReference type="AlphaFoldDB" id="A0A1M6GMK0"/>
<dbReference type="OrthoDB" id="1164231at2"/>
<reference evidence="2" key="1">
    <citation type="submission" date="2016-11" db="EMBL/GenBank/DDBJ databases">
        <authorList>
            <person name="Varghese N."/>
            <person name="Submissions S."/>
        </authorList>
    </citation>
    <scope>NUCLEOTIDE SEQUENCE [LARGE SCALE GENOMIC DNA]</scope>
    <source>
        <strain evidence="2">DSM 22623</strain>
    </source>
</reference>
<sequence length="161" mass="19041">MEIEKEMQKLLEMIFEAEKMYFEAAQEVQLVEFTRFLNFQSSKRNKFANEIVEVLTSHNMVATMLYIEKGIRSENQETSLLGREKYIHLMIKCLNFDGELIDTITELLNKPSLSIEIAEVITRVMTFLIFQHVRGAEMIKRLNKEREINIKESKIVRLQSY</sequence>
<organism evidence="1 2">
    <name type="scientific">Aquimarina spongiae</name>
    <dbReference type="NCBI Taxonomy" id="570521"/>
    <lineage>
        <taxon>Bacteria</taxon>
        <taxon>Pseudomonadati</taxon>
        <taxon>Bacteroidota</taxon>
        <taxon>Flavobacteriia</taxon>
        <taxon>Flavobacteriales</taxon>
        <taxon>Flavobacteriaceae</taxon>
        <taxon>Aquimarina</taxon>
    </lineage>
</organism>
<keyword evidence="2" id="KW-1185">Reference proteome</keyword>
<evidence type="ECO:0000313" key="1">
    <source>
        <dbReference type="EMBL" id="SHJ11123.1"/>
    </source>
</evidence>
<name>A0A1M6GMK0_9FLAO</name>
<evidence type="ECO:0008006" key="3">
    <source>
        <dbReference type="Google" id="ProtNLM"/>
    </source>
</evidence>
<evidence type="ECO:0000313" key="2">
    <source>
        <dbReference type="Proteomes" id="UP000184432"/>
    </source>
</evidence>